<comment type="caution">
    <text evidence="2">The sequence shown here is derived from an EMBL/GenBank/DDBJ whole genome shotgun (WGS) entry which is preliminary data.</text>
</comment>
<evidence type="ECO:0000313" key="2">
    <source>
        <dbReference type="EMBL" id="NER12621.1"/>
    </source>
</evidence>
<dbReference type="RefSeq" id="WP_163605635.1">
    <property type="nucleotide sequence ID" value="NZ_JAABOO010000001.1"/>
</dbReference>
<evidence type="ECO:0000313" key="3">
    <source>
        <dbReference type="Proteomes" id="UP000468581"/>
    </source>
</evidence>
<organism evidence="2 3">
    <name type="scientific">Leptobacterium flavescens</name>
    <dbReference type="NCBI Taxonomy" id="472055"/>
    <lineage>
        <taxon>Bacteria</taxon>
        <taxon>Pseudomonadati</taxon>
        <taxon>Bacteroidota</taxon>
        <taxon>Flavobacteriia</taxon>
        <taxon>Flavobacteriales</taxon>
        <taxon>Flavobacteriaceae</taxon>
        <taxon>Leptobacterium</taxon>
    </lineage>
</organism>
<feature type="signal peptide" evidence="1">
    <location>
        <begin position="1"/>
        <end position="19"/>
    </location>
</feature>
<dbReference type="AlphaFoldDB" id="A0A6P0UH37"/>
<dbReference type="Proteomes" id="UP000468581">
    <property type="component" value="Unassembled WGS sequence"/>
</dbReference>
<dbReference type="InterPro" id="IPR058093">
    <property type="entry name" value="LA_2272-like"/>
</dbReference>
<reference evidence="2 3" key="1">
    <citation type="submission" date="2020-01" db="EMBL/GenBank/DDBJ databases">
        <title>Leptobacterium flavescens.</title>
        <authorList>
            <person name="Wang G."/>
        </authorList>
    </citation>
    <scope>NUCLEOTIDE SEQUENCE [LARGE SCALE GENOMIC DNA]</scope>
    <source>
        <strain evidence="2 3">KCTC 22160</strain>
    </source>
</reference>
<protein>
    <submittedName>
        <fullName evidence="2">Uncharacterized protein</fullName>
    </submittedName>
</protein>
<keyword evidence="3" id="KW-1185">Reference proteome</keyword>
<dbReference type="EMBL" id="JAABOO010000001">
    <property type="protein sequence ID" value="NER12621.1"/>
    <property type="molecule type" value="Genomic_DNA"/>
</dbReference>
<proteinExistence type="predicted"/>
<sequence length="231" mass="25910">MKQFILIFLATLMSFQTQAQVQQEEKRKFITPIWLSHSSNTDILGLSLGFYPKAWVKDFKNTRTFGLRTEIFVFSPLYFLAPRSPLSRTDEQYDLLINNKEVSEQIYGINISTGTFDIIDSYGISITGIIHYSRKNNGISIAGLGNVIERANGLIIGTAGNEVYKGNGLMIAGMGNEVKHFNGIQIGGTNDIIAYGRGIQIGIYNKAKNFKGLQIGLWNENDKRSFPIINW</sequence>
<feature type="chain" id="PRO_5027055761" evidence="1">
    <location>
        <begin position="20"/>
        <end position="231"/>
    </location>
</feature>
<dbReference type="NCBIfam" id="NF047436">
    <property type="entry name" value="LA_2272_repeat"/>
    <property type="match status" value="1"/>
</dbReference>
<accession>A0A6P0UH37</accession>
<gene>
    <name evidence="2" type="ORF">GWK08_04155</name>
</gene>
<name>A0A6P0UH37_9FLAO</name>
<evidence type="ECO:0000256" key="1">
    <source>
        <dbReference type="SAM" id="SignalP"/>
    </source>
</evidence>
<keyword evidence="1" id="KW-0732">Signal</keyword>